<sequence length="109" mass="12453">MIVAISEELLFKLVEFAENLGRKKERINSFKESQFISQNQAHIRYGKGNVTKWVKAGIVKKYKDADGKLRSGVRYDVLDLESAAFKCNYMKELSPLAKAEMREIISPVP</sequence>
<reference evidence="1 4" key="1">
    <citation type="submission" date="2015-09" db="EMBL/GenBank/DDBJ databases">
        <authorList>
            <consortium name="Pathogen Informatics"/>
        </authorList>
    </citation>
    <scope>NUCLEOTIDE SEQUENCE [LARGE SCALE GENOMIC DNA]</scope>
    <source>
        <strain evidence="1 4">2789STDY5608840</strain>
    </source>
</reference>
<dbReference type="GeneID" id="92987929"/>
<dbReference type="EMBL" id="VWAK01000026">
    <property type="protein sequence ID" value="KAA5229281.1"/>
    <property type="molecule type" value="Genomic_DNA"/>
</dbReference>
<name>A0A174C7B4_9BACE</name>
<dbReference type="Proteomes" id="UP000440198">
    <property type="component" value="Unassembled WGS sequence"/>
</dbReference>
<dbReference type="Proteomes" id="UP000421791">
    <property type="component" value="Unassembled WGS sequence"/>
</dbReference>
<dbReference type="RefSeq" id="WP_007754915.1">
    <property type="nucleotide sequence ID" value="NZ_CABIXA010000006.1"/>
</dbReference>
<dbReference type="EMBL" id="VWAG01000023">
    <property type="protein sequence ID" value="KAA5255977.1"/>
    <property type="molecule type" value="Genomic_DNA"/>
</dbReference>
<accession>A0A174C7B4</accession>
<keyword evidence="6" id="KW-1185">Reference proteome</keyword>
<gene>
    <name evidence="1" type="ORF">ERS852397_01311</name>
    <name evidence="3" type="ORF">F2Z09_12975</name>
    <name evidence="2" type="ORF">F2Z22_14670</name>
</gene>
<evidence type="ECO:0000313" key="1">
    <source>
        <dbReference type="EMBL" id="CUO07790.1"/>
    </source>
</evidence>
<organism evidence="1 4">
    <name type="scientific">Bacteroides finegoldii</name>
    <dbReference type="NCBI Taxonomy" id="338188"/>
    <lineage>
        <taxon>Bacteria</taxon>
        <taxon>Pseudomonadati</taxon>
        <taxon>Bacteroidota</taxon>
        <taxon>Bacteroidia</taxon>
        <taxon>Bacteroidales</taxon>
        <taxon>Bacteroidaceae</taxon>
        <taxon>Bacteroides</taxon>
    </lineage>
</organism>
<proteinExistence type="predicted"/>
<dbReference type="EMBL" id="CYZH01000006">
    <property type="protein sequence ID" value="CUO07790.1"/>
    <property type="molecule type" value="Genomic_DNA"/>
</dbReference>
<reference evidence="5 6" key="2">
    <citation type="journal article" date="2019" name="Nat. Med.">
        <title>A library of human gut bacterial isolates paired with longitudinal multiomics data enables mechanistic microbiome research.</title>
        <authorList>
            <person name="Poyet M."/>
            <person name="Groussin M."/>
            <person name="Gibbons S.M."/>
            <person name="Avila-Pacheco J."/>
            <person name="Jiang X."/>
            <person name="Kearney S.M."/>
            <person name="Perrotta A.R."/>
            <person name="Berdy B."/>
            <person name="Zhao S."/>
            <person name="Lieberman T.D."/>
            <person name="Swanson P.K."/>
            <person name="Smith M."/>
            <person name="Roesemann S."/>
            <person name="Alexander J.E."/>
            <person name="Rich S.A."/>
            <person name="Livny J."/>
            <person name="Vlamakis H."/>
            <person name="Clish C."/>
            <person name="Bullock K."/>
            <person name="Deik A."/>
            <person name="Scott J."/>
            <person name="Pierce K.A."/>
            <person name="Xavier R.J."/>
            <person name="Alm E.J."/>
        </authorList>
    </citation>
    <scope>NUCLEOTIDE SEQUENCE [LARGE SCALE GENOMIC DNA]</scope>
    <source>
        <strain evidence="3 6">BIOML-A2</strain>
        <strain evidence="2 5">BIOML-A6</strain>
    </source>
</reference>
<evidence type="ECO:0000313" key="5">
    <source>
        <dbReference type="Proteomes" id="UP000421791"/>
    </source>
</evidence>
<evidence type="ECO:0000313" key="6">
    <source>
        <dbReference type="Proteomes" id="UP000440198"/>
    </source>
</evidence>
<protein>
    <submittedName>
        <fullName evidence="1">Uncharacterized protein</fullName>
    </submittedName>
</protein>
<dbReference type="AlphaFoldDB" id="A0A174C7B4"/>
<evidence type="ECO:0000313" key="4">
    <source>
        <dbReference type="Proteomes" id="UP000095517"/>
    </source>
</evidence>
<evidence type="ECO:0000313" key="2">
    <source>
        <dbReference type="EMBL" id="KAA5229281.1"/>
    </source>
</evidence>
<dbReference type="Proteomes" id="UP000095517">
    <property type="component" value="Unassembled WGS sequence"/>
</dbReference>
<evidence type="ECO:0000313" key="3">
    <source>
        <dbReference type="EMBL" id="KAA5255977.1"/>
    </source>
</evidence>
<dbReference type="STRING" id="338188.ERS852397_01311"/>